<gene>
    <name evidence="2" type="ORF">BpHYR1_013690</name>
</gene>
<reference evidence="2 3" key="1">
    <citation type="journal article" date="2018" name="Sci. Rep.">
        <title>Genomic signatures of local adaptation to the degree of environmental predictability in rotifers.</title>
        <authorList>
            <person name="Franch-Gras L."/>
            <person name="Hahn C."/>
            <person name="Garcia-Roger E.M."/>
            <person name="Carmona M.J."/>
            <person name="Serra M."/>
            <person name="Gomez A."/>
        </authorList>
    </citation>
    <scope>NUCLEOTIDE SEQUENCE [LARGE SCALE GENOMIC DNA]</scope>
    <source>
        <strain evidence="2">HYR1</strain>
    </source>
</reference>
<dbReference type="EMBL" id="REGN01002660">
    <property type="protein sequence ID" value="RNA26854.1"/>
    <property type="molecule type" value="Genomic_DNA"/>
</dbReference>
<feature type="region of interest" description="Disordered" evidence="1">
    <location>
        <begin position="1"/>
        <end position="22"/>
    </location>
</feature>
<proteinExistence type="predicted"/>
<keyword evidence="3" id="KW-1185">Reference proteome</keyword>
<evidence type="ECO:0000313" key="3">
    <source>
        <dbReference type="Proteomes" id="UP000276133"/>
    </source>
</evidence>
<feature type="compositionally biased region" description="Basic residues" evidence="1">
    <location>
        <begin position="1"/>
        <end position="11"/>
    </location>
</feature>
<dbReference type="AlphaFoldDB" id="A0A3M7RTF6"/>
<evidence type="ECO:0000256" key="1">
    <source>
        <dbReference type="SAM" id="MobiDB-lite"/>
    </source>
</evidence>
<name>A0A3M7RTF6_BRAPC</name>
<protein>
    <submittedName>
        <fullName evidence="2">Uncharacterized protein</fullName>
    </submittedName>
</protein>
<comment type="caution">
    <text evidence="2">The sequence shown here is derived from an EMBL/GenBank/DDBJ whole genome shotgun (WGS) entry which is preliminary data.</text>
</comment>
<organism evidence="2 3">
    <name type="scientific">Brachionus plicatilis</name>
    <name type="common">Marine rotifer</name>
    <name type="synonym">Brachionus muelleri</name>
    <dbReference type="NCBI Taxonomy" id="10195"/>
    <lineage>
        <taxon>Eukaryota</taxon>
        <taxon>Metazoa</taxon>
        <taxon>Spiralia</taxon>
        <taxon>Gnathifera</taxon>
        <taxon>Rotifera</taxon>
        <taxon>Eurotatoria</taxon>
        <taxon>Monogononta</taxon>
        <taxon>Pseudotrocha</taxon>
        <taxon>Ploima</taxon>
        <taxon>Brachionidae</taxon>
        <taxon>Brachionus</taxon>
    </lineage>
</organism>
<accession>A0A3M7RTF6</accession>
<evidence type="ECO:0000313" key="2">
    <source>
        <dbReference type="EMBL" id="RNA26854.1"/>
    </source>
</evidence>
<dbReference type="Proteomes" id="UP000276133">
    <property type="component" value="Unassembled WGS sequence"/>
</dbReference>
<sequence>MKKKVKVKKRNKNSDLKKSNHNQNVDHTAAISVLSIVNFYQTWAKVIKSKSSETNDVSFNTPSKHVNCVSLQLDCMKIHNALDSEANVKENNKKFEITGVMSRILEAFLITKYK</sequence>